<dbReference type="OrthoDB" id="189459at2759"/>
<keyword evidence="6" id="KW-1185">Reference proteome</keyword>
<dbReference type="InterPro" id="IPR046834">
    <property type="entry name" value="ABC_ATPase_C"/>
</dbReference>
<dbReference type="InterPro" id="IPR019195">
    <property type="entry name" value="ABC_ATPase_put"/>
</dbReference>
<dbReference type="InterPro" id="IPR046833">
    <property type="entry name" value="ABC_N"/>
</dbReference>
<dbReference type="InterPro" id="IPR049069">
    <property type="entry name" value="MRB1590-like_C"/>
</dbReference>
<evidence type="ECO:0000259" key="2">
    <source>
        <dbReference type="Pfam" id="PF09818"/>
    </source>
</evidence>
<dbReference type="AlphaFoldDB" id="A0A4U0TX74"/>
<dbReference type="Pfam" id="PF20446">
    <property type="entry name" value="ABC_N"/>
    <property type="match status" value="1"/>
</dbReference>
<organism evidence="5 6">
    <name type="scientific">Salinomyces thailandicus</name>
    <dbReference type="NCBI Taxonomy" id="706561"/>
    <lineage>
        <taxon>Eukaryota</taxon>
        <taxon>Fungi</taxon>
        <taxon>Dikarya</taxon>
        <taxon>Ascomycota</taxon>
        <taxon>Pezizomycotina</taxon>
        <taxon>Dothideomycetes</taxon>
        <taxon>Dothideomycetidae</taxon>
        <taxon>Mycosphaerellales</taxon>
        <taxon>Teratosphaeriaceae</taxon>
        <taxon>Salinomyces</taxon>
    </lineage>
</organism>
<reference evidence="5 6" key="1">
    <citation type="submission" date="2017-03" db="EMBL/GenBank/DDBJ databases">
        <title>Genomes of endolithic fungi from Antarctica.</title>
        <authorList>
            <person name="Coleine C."/>
            <person name="Masonjones S."/>
            <person name="Stajich J.E."/>
        </authorList>
    </citation>
    <scope>NUCLEOTIDE SEQUENCE [LARGE SCALE GENOMIC DNA]</scope>
    <source>
        <strain evidence="5 6">CCFEE 6315</strain>
    </source>
</reference>
<dbReference type="Proteomes" id="UP000308549">
    <property type="component" value="Unassembled WGS sequence"/>
</dbReference>
<proteinExistence type="predicted"/>
<evidence type="ECO:0000256" key="1">
    <source>
        <dbReference type="SAM" id="MobiDB-lite"/>
    </source>
</evidence>
<evidence type="ECO:0000259" key="4">
    <source>
        <dbReference type="Pfam" id="PF21117"/>
    </source>
</evidence>
<evidence type="ECO:0000313" key="6">
    <source>
        <dbReference type="Proteomes" id="UP000308549"/>
    </source>
</evidence>
<dbReference type="Pfam" id="PF09818">
    <property type="entry name" value="ABC_ATPase"/>
    <property type="match status" value="1"/>
</dbReference>
<feature type="domain" description="ATPase of the ABC class N-terminal" evidence="3">
    <location>
        <begin position="53"/>
        <end position="226"/>
    </location>
</feature>
<feature type="domain" description="ATPase of the ABC class C-terminal" evidence="2">
    <location>
        <begin position="231"/>
        <end position="497"/>
    </location>
</feature>
<comment type="caution">
    <text evidence="5">The sequence shown here is derived from an EMBL/GenBank/DDBJ whole genome shotgun (WGS) entry which is preliminary data.</text>
</comment>
<dbReference type="Pfam" id="PF21117">
    <property type="entry name" value="MRB1590_C"/>
    <property type="match status" value="1"/>
</dbReference>
<protein>
    <submittedName>
        <fullName evidence="5">Uncharacterized protein</fullName>
    </submittedName>
</protein>
<sequence>MSGRGRGRGAYFRAKYGGGGSRGRGGFRDDGYAASQSDQPSGPPTGATRDWKQLTDDLKSIDGQQYGAYKRLYGKYEHTGPSFTLSVDHVQGDAFASPSRVRAIMPWPQTGFPNDFLQSDIRRIALCDFVTRICASVIRSKHMDQGPNAGGGGGGWSGPKGGAFNINAPGQEVLPRTSAMISSGGETIELRFTTSLPAAGRTVLGQQAWQILAVNLVELVQQSLLHSNVDQAKLRRHVVSVENQSSLRAQLAPANLIAFVANGAILPRASGASAAPMDPKTAIRFQSPPDLEVSLQLADGSSVTGMGVRRGITLMTGGGFHGKSTLLEAIQLGIYNHIPGDGRELIATDPTAVKIRAEDGRAVSSVDISPFIRNLPGGRNTKNFTTDDASGSTSMAANIQEALEAGCKTLLIDEDSSATNLLVRDARMQALIRNEPITPLVAKARALYAQYTVSTIIVIGGLGDWLSVADQVISMEGYSPHAITADAKAVVEQYPSAIPEDKEYGSLPMRSMQVSLSGLRSPFAMRKTFISLKPQARNPVDDPSEAEAGIDLSGIDQLVEVGQSRTVATLLERVAGKTAANASPLDALLQTLSGSLNVDQCLPTTLAHGDLVGVRRQELAAALSRMRGISITA</sequence>
<feature type="domain" description="MRB1590-like C-terminal" evidence="4">
    <location>
        <begin position="549"/>
        <end position="631"/>
    </location>
</feature>
<name>A0A4U0TX74_9PEZI</name>
<dbReference type="PANTHER" id="PTHR38149">
    <property type="entry name" value="ATPASE"/>
    <property type="match status" value="1"/>
</dbReference>
<evidence type="ECO:0000259" key="3">
    <source>
        <dbReference type="Pfam" id="PF20446"/>
    </source>
</evidence>
<feature type="region of interest" description="Disordered" evidence="1">
    <location>
        <begin position="1"/>
        <end position="48"/>
    </location>
</feature>
<gene>
    <name evidence="5" type="ORF">B0A50_05244</name>
</gene>
<dbReference type="PANTHER" id="PTHR38149:SF1">
    <property type="entry name" value="ATPASE"/>
    <property type="match status" value="1"/>
</dbReference>
<evidence type="ECO:0000313" key="5">
    <source>
        <dbReference type="EMBL" id="TKA27053.1"/>
    </source>
</evidence>
<accession>A0A4U0TX74</accession>
<dbReference type="EMBL" id="NAJL01000025">
    <property type="protein sequence ID" value="TKA27053.1"/>
    <property type="molecule type" value="Genomic_DNA"/>
</dbReference>